<name>A0A087FWF0_ARAAL</name>
<feature type="signal peptide" evidence="1">
    <location>
        <begin position="1"/>
        <end position="18"/>
    </location>
</feature>
<dbReference type="Proteomes" id="UP000029120">
    <property type="component" value="Unassembled WGS sequence"/>
</dbReference>
<dbReference type="EMBL" id="KL994190">
    <property type="protein sequence ID" value="KFK21952.1"/>
    <property type="molecule type" value="Genomic_DNA"/>
</dbReference>
<proteinExistence type="predicted"/>
<reference evidence="3" key="1">
    <citation type="journal article" date="2015" name="Nat. Plants">
        <title>Genome expansion of Arabis alpina linked with retrotransposition and reduced symmetric DNA methylation.</title>
        <authorList>
            <person name="Willing E.M."/>
            <person name="Rawat V."/>
            <person name="Mandakova T."/>
            <person name="Maumus F."/>
            <person name="James G.V."/>
            <person name="Nordstroem K.J."/>
            <person name="Becker C."/>
            <person name="Warthmann N."/>
            <person name="Chica C."/>
            <person name="Szarzynska B."/>
            <person name="Zytnicki M."/>
            <person name="Albani M.C."/>
            <person name="Kiefer C."/>
            <person name="Bergonzi S."/>
            <person name="Castaings L."/>
            <person name="Mateos J.L."/>
            <person name="Berns M.C."/>
            <person name="Bujdoso N."/>
            <person name="Piofczyk T."/>
            <person name="de Lorenzo L."/>
            <person name="Barrero-Sicilia C."/>
            <person name="Mateos I."/>
            <person name="Piednoel M."/>
            <person name="Hagmann J."/>
            <person name="Chen-Min-Tao R."/>
            <person name="Iglesias-Fernandez R."/>
            <person name="Schuster S.C."/>
            <person name="Alonso-Blanco C."/>
            <person name="Roudier F."/>
            <person name="Carbonero P."/>
            <person name="Paz-Ares J."/>
            <person name="Davis S.J."/>
            <person name="Pecinka A."/>
            <person name="Quesneville H."/>
            <person name="Colot V."/>
            <person name="Lysak M.A."/>
            <person name="Weigel D."/>
            <person name="Coupland G."/>
            <person name="Schneeberger K."/>
        </authorList>
    </citation>
    <scope>NUCLEOTIDE SEQUENCE [LARGE SCALE GENOMIC DNA]</scope>
    <source>
        <strain evidence="3">cv. Pajares</strain>
    </source>
</reference>
<dbReference type="AlphaFoldDB" id="A0A087FWF0"/>
<keyword evidence="3" id="KW-1185">Reference proteome</keyword>
<keyword evidence="1" id="KW-0732">Signal</keyword>
<evidence type="ECO:0000313" key="2">
    <source>
        <dbReference type="EMBL" id="KFK21952.1"/>
    </source>
</evidence>
<organism evidence="2 3">
    <name type="scientific">Arabis alpina</name>
    <name type="common">Alpine rock-cress</name>
    <dbReference type="NCBI Taxonomy" id="50452"/>
    <lineage>
        <taxon>Eukaryota</taxon>
        <taxon>Viridiplantae</taxon>
        <taxon>Streptophyta</taxon>
        <taxon>Embryophyta</taxon>
        <taxon>Tracheophyta</taxon>
        <taxon>Spermatophyta</taxon>
        <taxon>Magnoliopsida</taxon>
        <taxon>eudicotyledons</taxon>
        <taxon>Gunneridae</taxon>
        <taxon>Pentapetalae</taxon>
        <taxon>rosids</taxon>
        <taxon>malvids</taxon>
        <taxon>Brassicales</taxon>
        <taxon>Brassicaceae</taxon>
        <taxon>Arabideae</taxon>
        <taxon>Arabis</taxon>
    </lineage>
</organism>
<protein>
    <recommendedName>
        <fullName evidence="4">Dirigent protein</fullName>
    </recommendedName>
</protein>
<evidence type="ECO:0000313" key="3">
    <source>
        <dbReference type="Proteomes" id="UP000029120"/>
    </source>
</evidence>
<evidence type="ECO:0008006" key="4">
    <source>
        <dbReference type="Google" id="ProtNLM"/>
    </source>
</evidence>
<evidence type="ECO:0000256" key="1">
    <source>
        <dbReference type="SAM" id="SignalP"/>
    </source>
</evidence>
<dbReference type="PROSITE" id="PS51257">
    <property type="entry name" value="PROKAR_LIPOPROTEIN"/>
    <property type="match status" value="1"/>
</dbReference>
<gene>
    <name evidence="2" type="ORF">AALP_AAs55289U000100</name>
</gene>
<feature type="chain" id="PRO_5001821498" description="Dirigent protein" evidence="1">
    <location>
        <begin position="19"/>
        <end position="66"/>
    </location>
</feature>
<dbReference type="Gramene" id="KFK21952">
    <property type="protein sequence ID" value="KFK21952"/>
    <property type="gene ID" value="AALP_AAs55289U000100"/>
</dbReference>
<sequence length="66" mass="7168">MKAIVLLTFLILSASCTSNITKKSNPEETNDYVIAHELVTGGTGSWVIARDVNVGVLEVILIKMSY</sequence>
<accession>A0A087FWF0</accession>